<proteinExistence type="predicted"/>
<gene>
    <name evidence="1" type="ORF">CK203_004468</name>
</gene>
<dbReference type="Proteomes" id="UP000288805">
    <property type="component" value="Unassembled WGS sequence"/>
</dbReference>
<evidence type="ECO:0008006" key="3">
    <source>
        <dbReference type="Google" id="ProtNLM"/>
    </source>
</evidence>
<dbReference type="EMBL" id="QGNW01000007">
    <property type="protein sequence ID" value="RVX19947.1"/>
    <property type="molecule type" value="Genomic_DNA"/>
</dbReference>
<comment type="caution">
    <text evidence="1">The sequence shown here is derived from an EMBL/GenBank/DDBJ whole genome shotgun (WGS) entry which is preliminary data.</text>
</comment>
<name>A0A438KFH5_VITVI</name>
<sequence>MERKKVGGGPVKLEVGMESVFGNSLGRNGLDSGSLGTTWGEWSLEPLLLTTDWEVDEVGDLFVKLQGKAVDMAEEDKMVWMNLHNLNFSVKLLYATLESRVIMSFPRQVVWNLWVPSKVNFFAWEAIWGKVLTVFGQ</sequence>
<accession>A0A438KFH5</accession>
<reference evidence="1 2" key="1">
    <citation type="journal article" date="2018" name="PLoS Genet.">
        <title>Population sequencing reveals clonal diversity and ancestral inbreeding in the grapevine cultivar Chardonnay.</title>
        <authorList>
            <person name="Roach M.J."/>
            <person name="Johnson D.L."/>
            <person name="Bohlmann J."/>
            <person name="van Vuuren H.J."/>
            <person name="Jones S.J."/>
            <person name="Pretorius I.S."/>
            <person name="Schmidt S.A."/>
            <person name="Borneman A.R."/>
        </authorList>
    </citation>
    <scope>NUCLEOTIDE SEQUENCE [LARGE SCALE GENOMIC DNA]</scope>
    <source>
        <strain evidence="2">cv. Chardonnay</strain>
        <tissue evidence="1">Leaf</tissue>
    </source>
</reference>
<evidence type="ECO:0000313" key="1">
    <source>
        <dbReference type="EMBL" id="RVX19947.1"/>
    </source>
</evidence>
<dbReference type="AlphaFoldDB" id="A0A438KFH5"/>
<evidence type="ECO:0000313" key="2">
    <source>
        <dbReference type="Proteomes" id="UP000288805"/>
    </source>
</evidence>
<organism evidence="1 2">
    <name type="scientific">Vitis vinifera</name>
    <name type="common">Grape</name>
    <dbReference type="NCBI Taxonomy" id="29760"/>
    <lineage>
        <taxon>Eukaryota</taxon>
        <taxon>Viridiplantae</taxon>
        <taxon>Streptophyta</taxon>
        <taxon>Embryophyta</taxon>
        <taxon>Tracheophyta</taxon>
        <taxon>Spermatophyta</taxon>
        <taxon>Magnoliopsida</taxon>
        <taxon>eudicotyledons</taxon>
        <taxon>Gunneridae</taxon>
        <taxon>Pentapetalae</taxon>
        <taxon>rosids</taxon>
        <taxon>Vitales</taxon>
        <taxon>Vitaceae</taxon>
        <taxon>Viteae</taxon>
        <taxon>Vitis</taxon>
    </lineage>
</organism>
<protein>
    <recommendedName>
        <fullName evidence="3">Reverse transcriptase zinc-binding domain-containing protein</fullName>
    </recommendedName>
</protein>